<sequence>MNRKALFIAAAMLSTASATEAFADCSSGFIANVLCETGVINQETANGLDGIHAGMGRPIETQILPGVADAFYPGSGNALRAWDQMNRGGGFGGGIPTPNGGGHRQAQFGNFCFTALGRAGPGHAQPVGSFCTDNYGYPGTIGM</sequence>
<dbReference type="Proteomes" id="UP000323300">
    <property type="component" value="Unassembled WGS sequence"/>
</dbReference>
<proteinExistence type="predicted"/>
<dbReference type="OrthoDB" id="8481386at2"/>
<organism evidence="2 3">
    <name type="scientific">Neomesorhizobium albiziae</name>
    <dbReference type="NCBI Taxonomy" id="335020"/>
    <lineage>
        <taxon>Bacteria</taxon>
        <taxon>Pseudomonadati</taxon>
        <taxon>Pseudomonadota</taxon>
        <taxon>Alphaproteobacteria</taxon>
        <taxon>Hyphomicrobiales</taxon>
        <taxon>Phyllobacteriaceae</taxon>
        <taxon>Neomesorhizobium</taxon>
    </lineage>
</organism>
<dbReference type="EMBL" id="FOSL01000013">
    <property type="protein sequence ID" value="SFK81484.1"/>
    <property type="molecule type" value="Genomic_DNA"/>
</dbReference>
<feature type="chain" id="PRO_5009302578" evidence="1">
    <location>
        <begin position="24"/>
        <end position="143"/>
    </location>
</feature>
<name>A0A1I4CJP4_9HYPH</name>
<keyword evidence="1" id="KW-0732">Signal</keyword>
<protein>
    <submittedName>
        <fullName evidence="2">Uncharacterized protein</fullName>
    </submittedName>
</protein>
<keyword evidence="3" id="KW-1185">Reference proteome</keyword>
<evidence type="ECO:0000313" key="3">
    <source>
        <dbReference type="Proteomes" id="UP000323300"/>
    </source>
</evidence>
<feature type="signal peptide" evidence="1">
    <location>
        <begin position="1"/>
        <end position="23"/>
    </location>
</feature>
<accession>A0A1I4CJP4</accession>
<reference evidence="2 3" key="1">
    <citation type="submission" date="2016-10" db="EMBL/GenBank/DDBJ databases">
        <authorList>
            <person name="Varghese N."/>
            <person name="Submissions S."/>
        </authorList>
    </citation>
    <scope>NUCLEOTIDE SEQUENCE [LARGE SCALE GENOMIC DNA]</scope>
    <source>
        <strain evidence="2 3">DSM 21822</strain>
    </source>
</reference>
<evidence type="ECO:0000256" key="1">
    <source>
        <dbReference type="SAM" id="SignalP"/>
    </source>
</evidence>
<evidence type="ECO:0000313" key="2">
    <source>
        <dbReference type="EMBL" id="SFK81484.1"/>
    </source>
</evidence>
<dbReference type="RefSeq" id="WP_149762050.1">
    <property type="nucleotide sequence ID" value="NZ_BSPE01000003.1"/>
</dbReference>
<gene>
    <name evidence="2" type="ORF">SAMN04488498_113119</name>
</gene>
<dbReference type="AlphaFoldDB" id="A0A1I4CJP4"/>